<dbReference type="InterPro" id="IPR001753">
    <property type="entry name" value="Enoyl-CoA_hydra/iso"/>
</dbReference>
<accession>A0A0G2GW66</accession>
<evidence type="ECO:0000256" key="2">
    <source>
        <dbReference type="SAM" id="MobiDB-lite"/>
    </source>
</evidence>
<dbReference type="InterPro" id="IPR029045">
    <property type="entry name" value="ClpP/crotonase-like_dom_sf"/>
</dbReference>
<keyword evidence="4" id="KW-1185">Reference proteome</keyword>
<dbReference type="OrthoDB" id="2139957at2759"/>
<evidence type="ECO:0000313" key="4">
    <source>
        <dbReference type="Proteomes" id="UP000053317"/>
    </source>
</evidence>
<organism evidence="3 4">
    <name type="scientific">Phaeomoniella chlamydospora</name>
    <name type="common">Phaeoacremonium chlamydosporum</name>
    <dbReference type="NCBI Taxonomy" id="158046"/>
    <lineage>
        <taxon>Eukaryota</taxon>
        <taxon>Fungi</taxon>
        <taxon>Dikarya</taxon>
        <taxon>Ascomycota</taxon>
        <taxon>Pezizomycotina</taxon>
        <taxon>Eurotiomycetes</taxon>
        <taxon>Chaetothyriomycetidae</taxon>
        <taxon>Phaeomoniellales</taxon>
        <taxon>Phaeomoniellaceae</taxon>
        <taxon>Phaeomoniella</taxon>
    </lineage>
</organism>
<keyword evidence="1" id="KW-0456">Lyase</keyword>
<dbReference type="InterPro" id="IPR014748">
    <property type="entry name" value="Enoyl-CoA_hydra_C"/>
</dbReference>
<dbReference type="Proteomes" id="UP000053317">
    <property type="component" value="Unassembled WGS sequence"/>
</dbReference>
<dbReference type="GO" id="GO:0005739">
    <property type="term" value="C:mitochondrion"/>
    <property type="evidence" value="ECO:0007669"/>
    <property type="project" value="TreeGrafter"/>
</dbReference>
<evidence type="ECO:0000256" key="1">
    <source>
        <dbReference type="ARBA" id="ARBA00023239"/>
    </source>
</evidence>
<dbReference type="Gene3D" id="3.90.226.10">
    <property type="entry name" value="2-enoyl-CoA Hydratase, Chain A, domain 1"/>
    <property type="match status" value="1"/>
</dbReference>
<reference evidence="3 4" key="2">
    <citation type="submission" date="2015-05" db="EMBL/GenBank/DDBJ databases">
        <authorList>
            <person name="Morales-Cruz A."/>
            <person name="Amrine K.C."/>
            <person name="Cantu D."/>
        </authorList>
    </citation>
    <scope>NUCLEOTIDE SEQUENCE [LARGE SCALE GENOMIC DNA]</scope>
    <source>
        <strain evidence="3">UCRPC4</strain>
    </source>
</reference>
<name>A0A0G2GW66_PHACM</name>
<dbReference type="Gene3D" id="1.10.12.10">
    <property type="entry name" value="Lyase 2-enoyl-coa Hydratase, Chain A, domain 2"/>
    <property type="match status" value="1"/>
</dbReference>
<feature type="region of interest" description="Disordered" evidence="2">
    <location>
        <begin position="83"/>
        <end position="106"/>
    </location>
</feature>
<proteinExistence type="predicted"/>
<dbReference type="GO" id="GO:0016829">
    <property type="term" value="F:lyase activity"/>
    <property type="evidence" value="ECO:0007669"/>
    <property type="project" value="UniProtKB-KW"/>
</dbReference>
<dbReference type="Pfam" id="PF00378">
    <property type="entry name" value="ECH_1"/>
    <property type="match status" value="1"/>
</dbReference>
<sequence>MAVDAKTSVPKSDTLIFSFPTPQILVIILNRPTSLNAIGTAGHWELHNTLEWYDSQPSLRCAIITGRGRAFCAGQDLKEWNTRNAESTNPDRSSGIFPPSGFAGVSRRTGKKPIILAVNGIAFGGGMEMVANADIAVAGSRARFSLPEVKRGVVAIAGALPRLVRSVGRARAMDLSLTGRVLTALEAERWGIVSQIVDDHDENEKDDPVAITDHKDIEKIVLKRKLTQKALEIANEVAGNSPDSIIITKAGIGMGWEGIGAEEGSRLLVEQWGRKLNEGENLREGVRAFVEKRVPRWRDSKL</sequence>
<protein>
    <submittedName>
        <fullName evidence="3">Putative enoyl hydratase</fullName>
    </submittedName>
</protein>
<dbReference type="EMBL" id="LCWF01000090">
    <property type="protein sequence ID" value="KKY20935.1"/>
    <property type="molecule type" value="Genomic_DNA"/>
</dbReference>
<gene>
    <name evidence="3" type="ORF">UCRPC4_g03942</name>
</gene>
<dbReference type="PANTHER" id="PTHR11941:SF158">
    <property type="entry name" value="ENOYL-COA HYDRATASE (AFU_ORTHOLOGUE AFUA_2G10650)"/>
    <property type="match status" value="1"/>
</dbReference>
<dbReference type="SUPFAM" id="SSF52096">
    <property type="entry name" value="ClpP/crotonase"/>
    <property type="match status" value="1"/>
</dbReference>
<reference evidence="3 4" key="1">
    <citation type="submission" date="2015-05" db="EMBL/GenBank/DDBJ databases">
        <title>Distinctive expansion of gene families associated with plant cell wall degradation and secondary metabolism in the genomes of grapevine trunk pathogens.</title>
        <authorList>
            <person name="Lawrence D.P."/>
            <person name="Travadon R."/>
            <person name="Rolshausen P.E."/>
            <person name="Baumgartner K."/>
        </authorList>
    </citation>
    <scope>NUCLEOTIDE SEQUENCE [LARGE SCALE GENOMIC DNA]</scope>
    <source>
        <strain evidence="3">UCRPC4</strain>
    </source>
</reference>
<feature type="compositionally biased region" description="Polar residues" evidence="2">
    <location>
        <begin position="83"/>
        <end position="92"/>
    </location>
</feature>
<dbReference type="PANTHER" id="PTHR11941">
    <property type="entry name" value="ENOYL-COA HYDRATASE-RELATED"/>
    <property type="match status" value="1"/>
</dbReference>
<evidence type="ECO:0000313" key="3">
    <source>
        <dbReference type="EMBL" id="KKY20935.1"/>
    </source>
</evidence>
<dbReference type="AlphaFoldDB" id="A0A0G2GW66"/>
<comment type="caution">
    <text evidence="3">The sequence shown here is derived from an EMBL/GenBank/DDBJ whole genome shotgun (WGS) entry which is preliminary data.</text>
</comment>
<dbReference type="CDD" id="cd06558">
    <property type="entry name" value="crotonase-like"/>
    <property type="match status" value="1"/>
</dbReference>
<dbReference type="GO" id="GO:0006635">
    <property type="term" value="P:fatty acid beta-oxidation"/>
    <property type="evidence" value="ECO:0007669"/>
    <property type="project" value="TreeGrafter"/>
</dbReference>